<reference evidence="2" key="1">
    <citation type="submission" date="2009-10" db="EMBL/GenBank/DDBJ databases">
        <title>Diversity of trophic interactions inside an arsenic-rich microbial ecosystem.</title>
        <authorList>
            <person name="Bertin P.N."/>
            <person name="Heinrich-Salmeron A."/>
            <person name="Pelletier E."/>
            <person name="Goulhen-Chollet F."/>
            <person name="Arsene-Ploetze F."/>
            <person name="Gallien S."/>
            <person name="Calteau A."/>
            <person name="Vallenet D."/>
            <person name="Casiot C."/>
            <person name="Chane-Woon-Ming B."/>
            <person name="Giloteaux L."/>
            <person name="Barakat M."/>
            <person name="Bonnefoy V."/>
            <person name="Bruneel O."/>
            <person name="Chandler M."/>
            <person name="Cleiss J."/>
            <person name="Duran R."/>
            <person name="Elbaz-Poulichet F."/>
            <person name="Fonknechten N."/>
            <person name="Lauga B."/>
            <person name="Mornico D."/>
            <person name="Ortet P."/>
            <person name="Schaeffer C."/>
            <person name="Siguier P."/>
            <person name="Alexander Thil Smith A."/>
            <person name="Van Dorsselaer A."/>
            <person name="Weissenbach J."/>
            <person name="Medigue C."/>
            <person name="Le Paslier D."/>
        </authorList>
    </citation>
    <scope>NUCLEOTIDE SEQUENCE</scope>
</reference>
<evidence type="ECO:0000256" key="1">
    <source>
        <dbReference type="ARBA" id="ARBA00023186"/>
    </source>
</evidence>
<sequence>MAQASLLTALPTFLLIASLPAAMSSPSTASPQPLAAAPSAEDADRADVWGLLALLYIAPADAELLRHLAEQPAAAAAVADARPSPLQAAWVRLAEAARHTSAVAAREAFETLFGGIGQPAVYVYGSYYLAGALHEKPLARLRGDLQELGLARRQEVGESEDHFAILAEIMRFLIAGDDPALCLLTRQRALFQAHIHPWGTRMCEAIAAHPAAGFYGAVADFTREFLAVEQLGFDLLD</sequence>
<comment type="caution">
    <text evidence="2">The sequence shown here is derived from an EMBL/GenBank/DDBJ whole genome shotgun (WGS) entry which is preliminary data.</text>
</comment>
<keyword evidence="1" id="KW-0143">Chaperone</keyword>
<dbReference type="PANTHER" id="PTHR34227">
    <property type="entry name" value="CHAPERONE PROTEIN YCDY"/>
    <property type="match status" value="1"/>
</dbReference>
<accession>E6PMI2</accession>
<gene>
    <name evidence="2" type="ORF">CARN2_1124</name>
</gene>
<proteinExistence type="predicted"/>
<dbReference type="EMBL" id="CABM01000020">
    <property type="protein sequence ID" value="CBH96134.1"/>
    <property type="molecule type" value="Genomic_DNA"/>
</dbReference>
<dbReference type="InterPro" id="IPR036411">
    <property type="entry name" value="TorD-like_sf"/>
</dbReference>
<evidence type="ECO:0000313" key="2">
    <source>
        <dbReference type="EMBL" id="CBH96134.1"/>
    </source>
</evidence>
<protein>
    <submittedName>
        <fullName evidence="2">Putative Cytoplasmic chaperone TorD</fullName>
    </submittedName>
</protein>
<name>E6PMI2_9ZZZZ</name>
<dbReference type="InterPro" id="IPR020945">
    <property type="entry name" value="DMSO/NO3_reduct_chaperone"/>
</dbReference>
<dbReference type="PANTHER" id="PTHR34227:SF1">
    <property type="entry name" value="DIMETHYL SULFOXIDE REDUCTASE CHAPERONE-RELATED"/>
    <property type="match status" value="1"/>
</dbReference>
<dbReference type="AlphaFoldDB" id="E6PMI2"/>
<dbReference type="Gene3D" id="1.10.3480.10">
    <property type="entry name" value="TorD-like"/>
    <property type="match status" value="1"/>
</dbReference>
<dbReference type="Pfam" id="PF02613">
    <property type="entry name" value="Nitrate_red_del"/>
    <property type="match status" value="1"/>
</dbReference>
<dbReference type="InterPro" id="IPR050289">
    <property type="entry name" value="TorD/DmsD_chaperones"/>
</dbReference>
<dbReference type="SUPFAM" id="SSF89155">
    <property type="entry name" value="TorD-like"/>
    <property type="match status" value="1"/>
</dbReference>
<organism evidence="2">
    <name type="scientific">mine drainage metagenome</name>
    <dbReference type="NCBI Taxonomy" id="410659"/>
    <lineage>
        <taxon>unclassified sequences</taxon>
        <taxon>metagenomes</taxon>
        <taxon>ecological metagenomes</taxon>
    </lineage>
</organism>